<dbReference type="SUPFAM" id="SSF51430">
    <property type="entry name" value="NAD(P)-linked oxidoreductase"/>
    <property type="match status" value="1"/>
</dbReference>
<organism evidence="5 6">
    <name type="scientific">Harryflintia acetispora</name>
    <dbReference type="NCBI Taxonomy" id="1849041"/>
    <lineage>
        <taxon>Bacteria</taxon>
        <taxon>Bacillati</taxon>
        <taxon>Bacillota</taxon>
        <taxon>Clostridia</taxon>
        <taxon>Eubacteriales</taxon>
        <taxon>Oscillospiraceae</taxon>
        <taxon>Harryflintia</taxon>
    </lineage>
</organism>
<evidence type="ECO:0000256" key="2">
    <source>
        <dbReference type="ARBA" id="ARBA00023004"/>
    </source>
</evidence>
<dbReference type="InterPro" id="IPR053135">
    <property type="entry name" value="AKR2_Oxidoreductase"/>
</dbReference>
<dbReference type="GO" id="GO:0051536">
    <property type="term" value="F:iron-sulfur cluster binding"/>
    <property type="evidence" value="ECO:0007669"/>
    <property type="project" value="UniProtKB-KW"/>
</dbReference>
<name>A0A9X8UJC2_9FIRM</name>
<reference evidence="5 6" key="1">
    <citation type="submission" date="2019-03" db="EMBL/GenBank/DDBJ databases">
        <title>Genomic Encyclopedia of Type Strains, Phase IV (KMG-IV): sequencing the most valuable type-strain genomes for metagenomic binning, comparative biology and taxonomic classification.</title>
        <authorList>
            <person name="Goeker M."/>
        </authorList>
    </citation>
    <scope>NUCLEOTIDE SEQUENCE [LARGE SCALE GENOMIC DNA]</scope>
    <source>
        <strain evidence="5 6">DSM 100433</strain>
    </source>
</reference>
<evidence type="ECO:0000259" key="4">
    <source>
        <dbReference type="PROSITE" id="PS51379"/>
    </source>
</evidence>
<gene>
    <name evidence="5" type="ORF">EDD78_108114</name>
</gene>
<dbReference type="PANTHER" id="PTHR43312:SF2">
    <property type="entry name" value="OXIDOREDUCTASE"/>
    <property type="match status" value="1"/>
</dbReference>
<dbReference type="Gene3D" id="3.20.20.100">
    <property type="entry name" value="NADP-dependent oxidoreductase domain"/>
    <property type="match status" value="1"/>
</dbReference>
<evidence type="ECO:0000256" key="3">
    <source>
        <dbReference type="ARBA" id="ARBA00023014"/>
    </source>
</evidence>
<dbReference type="Pfam" id="PF13187">
    <property type="entry name" value="Fer4_9"/>
    <property type="match status" value="1"/>
</dbReference>
<keyword evidence="2" id="KW-0408">Iron</keyword>
<dbReference type="GO" id="GO:0046872">
    <property type="term" value="F:metal ion binding"/>
    <property type="evidence" value="ECO:0007669"/>
    <property type="project" value="UniProtKB-KW"/>
</dbReference>
<dbReference type="PROSITE" id="PS51379">
    <property type="entry name" value="4FE4S_FER_2"/>
    <property type="match status" value="1"/>
</dbReference>
<dbReference type="Proteomes" id="UP000294682">
    <property type="component" value="Unassembled WGS sequence"/>
</dbReference>
<protein>
    <recommendedName>
        <fullName evidence="4">4Fe-4S ferredoxin-type domain-containing protein</fullName>
    </recommendedName>
</protein>
<dbReference type="InterPro" id="IPR017896">
    <property type="entry name" value="4Fe4S_Fe-S-bd"/>
</dbReference>
<proteinExistence type="predicted"/>
<sequence>MERITPKNWDFSLPRLGVGGMRFPLLDPQVSSSIDREQVGRMVDYAIAHGANYFDTAYPYHDHTAEQALGEALGRHKREEYLLTDKFPVWLCESEEDLGRIFSEQLKNCGVDYFDVYLLHALSAERMEKVRRLHMLEFFTEQKRLGKIRKLGFSFHDTPEVFEQIMQSFDWDIVQIQLNYFDWEQLEGEKLYQTVLKKDIPCVVMEPVRGGLLAQLPPDIVGELTDLDPARSQASWAVRWLGDLPGVTIVLSGMSNMAQMEDNVASFSPREPLDGKERAAVDAVRRRLVEKFQIPCTGCGYCMDCPFGVQIPDQFEHYGKYHLLGNKDEYLAWYGRKQDEGHGPQSCKNCKKCVPLCPQGINIPERLQEVARFVKDLRK</sequence>
<evidence type="ECO:0000256" key="1">
    <source>
        <dbReference type="ARBA" id="ARBA00022723"/>
    </source>
</evidence>
<dbReference type="RefSeq" id="WP_165873183.1">
    <property type="nucleotide sequence ID" value="NZ_SLUK01000008.1"/>
</dbReference>
<keyword evidence="1" id="KW-0479">Metal-binding</keyword>
<comment type="caution">
    <text evidence="5">The sequence shown here is derived from an EMBL/GenBank/DDBJ whole genome shotgun (WGS) entry which is preliminary data.</text>
</comment>
<keyword evidence="6" id="KW-1185">Reference proteome</keyword>
<feature type="domain" description="4Fe-4S ferredoxin-type" evidence="4">
    <location>
        <begin position="338"/>
        <end position="366"/>
    </location>
</feature>
<dbReference type="InterPro" id="IPR036812">
    <property type="entry name" value="NAD(P)_OxRdtase_dom_sf"/>
</dbReference>
<evidence type="ECO:0000313" key="5">
    <source>
        <dbReference type="EMBL" id="TCL42801.1"/>
    </source>
</evidence>
<dbReference type="CDD" id="cd19096">
    <property type="entry name" value="AKR_Fe-S_oxidoreductase"/>
    <property type="match status" value="1"/>
</dbReference>
<dbReference type="EMBL" id="SLUK01000008">
    <property type="protein sequence ID" value="TCL42801.1"/>
    <property type="molecule type" value="Genomic_DNA"/>
</dbReference>
<dbReference type="PANTHER" id="PTHR43312">
    <property type="entry name" value="D-THREO-ALDOSE 1-DEHYDROGENASE"/>
    <property type="match status" value="1"/>
</dbReference>
<accession>A0A9X8UJC2</accession>
<dbReference type="SUPFAM" id="SSF46548">
    <property type="entry name" value="alpha-helical ferredoxin"/>
    <property type="match status" value="1"/>
</dbReference>
<evidence type="ECO:0000313" key="6">
    <source>
        <dbReference type="Proteomes" id="UP000294682"/>
    </source>
</evidence>
<dbReference type="InterPro" id="IPR017900">
    <property type="entry name" value="4Fe4S_Fe_S_CS"/>
</dbReference>
<dbReference type="AlphaFoldDB" id="A0A9X8UJC2"/>
<dbReference type="PROSITE" id="PS00198">
    <property type="entry name" value="4FE4S_FER_1"/>
    <property type="match status" value="1"/>
</dbReference>
<dbReference type="InterPro" id="IPR023210">
    <property type="entry name" value="NADP_OxRdtase_dom"/>
</dbReference>
<keyword evidence="3" id="KW-0411">Iron-sulfur</keyword>
<dbReference type="Pfam" id="PF00248">
    <property type="entry name" value="Aldo_ket_red"/>
    <property type="match status" value="1"/>
</dbReference>